<name>A0ABU0E7M4_9FIRM</name>
<proteinExistence type="predicted"/>
<dbReference type="InterPro" id="IPR050276">
    <property type="entry name" value="MshD_Acetyltransferase"/>
</dbReference>
<evidence type="ECO:0000313" key="3">
    <source>
        <dbReference type="Proteomes" id="UP001230220"/>
    </source>
</evidence>
<dbReference type="Proteomes" id="UP001230220">
    <property type="component" value="Unassembled WGS sequence"/>
</dbReference>
<accession>A0ABU0E7M4</accession>
<gene>
    <name evidence="2" type="ORF">J2S15_003648</name>
</gene>
<dbReference type="SUPFAM" id="SSF55729">
    <property type="entry name" value="Acyl-CoA N-acyltransferases (Nat)"/>
    <property type="match status" value="1"/>
</dbReference>
<reference evidence="2 3" key="1">
    <citation type="submission" date="2023-07" db="EMBL/GenBank/DDBJ databases">
        <title>Genomic Encyclopedia of Type Strains, Phase IV (KMG-IV): sequencing the most valuable type-strain genomes for metagenomic binning, comparative biology and taxonomic classification.</title>
        <authorList>
            <person name="Goeker M."/>
        </authorList>
    </citation>
    <scope>NUCLEOTIDE SEQUENCE [LARGE SCALE GENOMIC DNA]</scope>
    <source>
        <strain evidence="2 3">DSM 16784</strain>
    </source>
</reference>
<comment type="caution">
    <text evidence="2">The sequence shown here is derived from an EMBL/GenBank/DDBJ whole genome shotgun (WGS) entry which is preliminary data.</text>
</comment>
<dbReference type="Gene3D" id="3.40.630.30">
    <property type="match status" value="1"/>
</dbReference>
<protein>
    <submittedName>
        <fullName evidence="2">RimJ/RimL family protein N-acetyltransferase</fullName>
    </submittedName>
</protein>
<sequence length="163" mass="18840">MIEITMVKDIDVASVASLAKEIWEEHFTPIIGEDQVAYMVDKFQSETAITNQILKEGYTYYKIVEEGQLVGYMAVVFNEEETFLSKLYLHKSVRGKGYASFALKYLQLLCKERGCHSIWLTCNKDNATTIAKYKKMGFEIFDSVVNDIDNGFVMDDYYLRKTF</sequence>
<organism evidence="2 3">
    <name type="scientific">Breznakia pachnodae</name>
    <dbReference type="NCBI Taxonomy" id="265178"/>
    <lineage>
        <taxon>Bacteria</taxon>
        <taxon>Bacillati</taxon>
        <taxon>Bacillota</taxon>
        <taxon>Erysipelotrichia</taxon>
        <taxon>Erysipelotrichales</taxon>
        <taxon>Erysipelotrichaceae</taxon>
        <taxon>Breznakia</taxon>
    </lineage>
</organism>
<dbReference type="InterPro" id="IPR000182">
    <property type="entry name" value="GNAT_dom"/>
</dbReference>
<dbReference type="CDD" id="cd04301">
    <property type="entry name" value="NAT_SF"/>
    <property type="match status" value="1"/>
</dbReference>
<feature type="domain" description="N-acetyltransferase" evidence="1">
    <location>
        <begin position="2"/>
        <end position="163"/>
    </location>
</feature>
<dbReference type="RefSeq" id="WP_307411074.1">
    <property type="nucleotide sequence ID" value="NZ_JAUSUR010000008.1"/>
</dbReference>
<dbReference type="EMBL" id="JAUSUR010000008">
    <property type="protein sequence ID" value="MDQ0362887.1"/>
    <property type="molecule type" value="Genomic_DNA"/>
</dbReference>
<keyword evidence="3" id="KW-1185">Reference proteome</keyword>
<dbReference type="InterPro" id="IPR016181">
    <property type="entry name" value="Acyl_CoA_acyltransferase"/>
</dbReference>
<dbReference type="PROSITE" id="PS51186">
    <property type="entry name" value="GNAT"/>
    <property type="match status" value="1"/>
</dbReference>
<dbReference type="Pfam" id="PF00583">
    <property type="entry name" value="Acetyltransf_1"/>
    <property type="match status" value="1"/>
</dbReference>
<evidence type="ECO:0000259" key="1">
    <source>
        <dbReference type="PROSITE" id="PS51186"/>
    </source>
</evidence>
<dbReference type="PANTHER" id="PTHR43617:SF22">
    <property type="entry name" value="L-AMINO ACID N-ACETYLTRANSFERASE AAAT"/>
    <property type="match status" value="1"/>
</dbReference>
<evidence type="ECO:0000313" key="2">
    <source>
        <dbReference type="EMBL" id="MDQ0362887.1"/>
    </source>
</evidence>
<dbReference type="PANTHER" id="PTHR43617">
    <property type="entry name" value="L-AMINO ACID N-ACETYLTRANSFERASE"/>
    <property type="match status" value="1"/>
</dbReference>